<sequence>MQFSASLAPQHSKAYYVDQAHKYFDTLDSFAPRSSQPAYASHVLRWEWPPWLYLTGHKDHFMVMDKLVVLFPARVTDRTCRAFEVQPFARCRVTFEFDWTGARTPIYEEFTFNSAGEITFVEVWSDAPGLRPMAVLSDPWAEDPAVDRLSTRVPGLGRADGRYQLDQLKMLATGDTGLASLNLRLEAPMIAWAYECGRFFFADFLPATLARLINRAGVSDT</sequence>
<accession>A0A562TI26</accession>
<dbReference type="AlphaFoldDB" id="A0A562TI26"/>
<organism evidence="1 2">
    <name type="scientific">Roseibium hamelinense</name>
    <dbReference type="NCBI Taxonomy" id="150831"/>
    <lineage>
        <taxon>Bacteria</taxon>
        <taxon>Pseudomonadati</taxon>
        <taxon>Pseudomonadota</taxon>
        <taxon>Alphaproteobacteria</taxon>
        <taxon>Hyphomicrobiales</taxon>
        <taxon>Stappiaceae</taxon>
        <taxon>Roseibium</taxon>
    </lineage>
</organism>
<reference evidence="1 2" key="1">
    <citation type="submission" date="2019-07" db="EMBL/GenBank/DDBJ databases">
        <title>Genomic Encyclopedia of Archaeal and Bacterial Type Strains, Phase II (KMG-II): from individual species to whole genera.</title>
        <authorList>
            <person name="Goeker M."/>
        </authorList>
    </citation>
    <scope>NUCLEOTIDE SEQUENCE [LARGE SCALE GENOMIC DNA]</scope>
    <source>
        <strain evidence="1 2">ATCC BAA-252</strain>
    </source>
</reference>
<evidence type="ECO:0000313" key="2">
    <source>
        <dbReference type="Proteomes" id="UP000320593"/>
    </source>
</evidence>
<name>A0A562TI26_9HYPH</name>
<dbReference type="EMBL" id="VLLF01000001">
    <property type="protein sequence ID" value="TWI93311.1"/>
    <property type="molecule type" value="Genomic_DNA"/>
</dbReference>
<evidence type="ECO:0000313" key="1">
    <source>
        <dbReference type="EMBL" id="TWI93311.1"/>
    </source>
</evidence>
<proteinExistence type="predicted"/>
<protein>
    <submittedName>
        <fullName evidence="1">Uncharacterized protein</fullName>
    </submittedName>
</protein>
<dbReference type="Proteomes" id="UP000320593">
    <property type="component" value="Unassembled WGS sequence"/>
</dbReference>
<gene>
    <name evidence="1" type="ORF">JM93_00867</name>
</gene>
<comment type="caution">
    <text evidence="1">The sequence shown here is derived from an EMBL/GenBank/DDBJ whole genome shotgun (WGS) entry which is preliminary data.</text>
</comment>
<keyword evidence="2" id="KW-1185">Reference proteome</keyword>